<protein>
    <recommendedName>
        <fullName evidence="1">non-specific serine/threonine protein kinase</fullName>
        <ecNumber evidence="1">2.7.11.1</ecNumber>
    </recommendedName>
</protein>
<dbReference type="Proteomes" id="UP000219688">
    <property type="component" value="Unassembled WGS sequence"/>
</dbReference>
<dbReference type="InterPro" id="IPR008271">
    <property type="entry name" value="Ser/Thr_kinase_AS"/>
</dbReference>
<dbReference type="InterPro" id="IPR000719">
    <property type="entry name" value="Prot_kinase_dom"/>
</dbReference>
<dbReference type="PROSITE" id="PS00108">
    <property type="entry name" value="PROTEIN_KINASE_ST"/>
    <property type="match status" value="1"/>
</dbReference>
<dbReference type="Pfam" id="PF00069">
    <property type="entry name" value="Pkinase"/>
    <property type="match status" value="1"/>
</dbReference>
<keyword evidence="3" id="KW-0808">Transferase</keyword>
<dbReference type="Gene3D" id="1.10.510.10">
    <property type="entry name" value="Transferase(Phosphotransferase) domain 1"/>
    <property type="match status" value="1"/>
</dbReference>
<evidence type="ECO:0000313" key="9">
    <source>
        <dbReference type="EMBL" id="SOC54385.1"/>
    </source>
</evidence>
<organism evidence="9 10">
    <name type="scientific">Ornithinimicrobium cerasi</name>
    <dbReference type="NCBI Taxonomy" id="2248773"/>
    <lineage>
        <taxon>Bacteria</taxon>
        <taxon>Bacillati</taxon>
        <taxon>Actinomycetota</taxon>
        <taxon>Actinomycetes</taxon>
        <taxon>Micrococcales</taxon>
        <taxon>Ornithinimicrobiaceae</taxon>
        <taxon>Ornithinimicrobium</taxon>
    </lineage>
</organism>
<dbReference type="SUPFAM" id="SSF56112">
    <property type="entry name" value="Protein kinase-like (PK-like)"/>
    <property type="match status" value="1"/>
</dbReference>
<feature type="compositionally biased region" description="Low complexity" evidence="7">
    <location>
        <begin position="374"/>
        <end position="388"/>
    </location>
</feature>
<dbReference type="PROSITE" id="PS50011">
    <property type="entry name" value="PROTEIN_KINASE_DOM"/>
    <property type="match status" value="1"/>
</dbReference>
<feature type="compositionally biased region" description="Basic and acidic residues" evidence="7">
    <location>
        <begin position="443"/>
        <end position="452"/>
    </location>
</feature>
<feature type="domain" description="Protein kinase" evidence="8">
    <location>
        <begin position="1"/>
        <end position="257"/>
    </location>
</feature>
<evidence type="ECO:0000256" key="1">
    <source>
        <dbReference type="ARBA" id="ARBA00012513"/>
    </source>
</evidence>
<name>A0A285VJX0_9MICO</name>
<keyword evidence="10" id="KW-1185">Reference proteome</keyword>
<feature type="region of interest" description="Disordered" evidence="7">
    <location>
        <begin position="325"/>
        <end position="413"/>
    </location>
</feature>
<dbReference type="GO" id="GO:0004674">
    <property type="term" value="F:protein serine/threonine kinase activity"/>
    <property type="evidence" value="ECO:0007669"/>
    <property type="project" value="UniProtKB-KW"/>
</dbReference>
<feature type="compositionally biased region" description="Low complexity" evidence="7">
    <location>
        <begin position="453"/>
        <end position="471"/>
    </location>
</feature>
<dbReference type="CDD" id="cd14014">
    <property type="entry name" value="STKc_PknB_like"/>
    <property type="match status" value="1"/>
</dbReference>
<sequence length="654" mass="67169">MSVIATGGMGVVWKGWDARLERPVAIKQLRPAPNLPDAEAEMAKDRAMREARITGRLQHPHAVPVFDAVEHDGQPCLIMPFVVSTTLSAMLGESGPLSLARVARVGAEVASALAAAHRLEIVHRDVKPGNILITGDGAAHISDFGISHAMGDATLTSTGLIHGTPAYLAPEVARGETAGFPSDVFSLGSTLFAALEGAPPFGTDPNSIALLHKVAAARVPYPARAGGLTSFLLEMLSSDPRSRPSMDEVASVLADYVTYAQVDDDPAALRASAAGSSLAVPAAGADATEAQALAVPQETGTPTGQADDEEPSSALWWWFSTRAQTSPTPAGHVGGGPATRGPAPDAATEMAHEPVSRVEPLPATAQSWGDGRSDSGAGRAGSSFADSAQRPSGAVRPGQGTASVVDRRPAARWRRPSRSLLLAAAALVAIVIASGALFDNLRREPPSGEEGRAPATAVSAPSPAAEEATPPRVLPTPSPVLATPSASAPAPASSAEVEPESEPTASPAPAPQPSSQPSAEPEPEPAPEPEPEPEPSAAPDLEPAPADRATQLASAISDYYALMPDNTDAGWDRMTADYRTNHAGGFASYAGFWSDVADVAISDVQATPPDGVVATLTYYFVDGGVAVERTAYRLVDEGGLPKIAASEVLSSRSG</sequence>
<keyword evidence="5 9" id="KW-0418">Kinase</keyword>
<evidence type="ECO:0000256" key="4">
    <source>
        <dbReference type="ARBA" id="ARBA00022741"/>
    </source>
</evidence>
<keyword evidence="2" id="KW-0723">Serine/threonine-protein kinase</keyword>
<dbReference type="InterPro" id="IPR011009">
    <property type="entry name" value="Kinase-like_dom_sf"/>
</dbReference>
<dbReference type="Gene3D" id="3.30.200.20">
    <property type="entry name" value="Phosphorylase Kinase, domain 1"/>
    <property type="match status" value="1"/>
</dbReference>
<dbReference type="GO" id="GO:0005524">
    <property type="term" value="F:ATP binding"/>
    <property type="evidence" value="ECO:0007669"/>
    <property type="project" value="UniProtKB-KW"/>
</dbReference>
<evidence type="ECO:0000256" key="7">
    <source>
        <dbReference type="SAM" id="MobiDB-lite"/>
    </source>
</evidence>
<feature type="compositionally biased region" description="Low complexity" evidence="7">
    <location>
        <begin position="479"/>
        <end position="505"/>
    </location>
</feature>
<gene>
    <name evidence="9" type="ORF">SAMN05421879_10399</name>
</gene>
<keyword evidence="4" id="KW-0547">Nucleotide-binding</keyword>
<dbReference type="PANTHER" id="PTHR43289">
    <property type="entry name" value="MITOGEN-ACTIVATED PROTEIN KINASE KINASE KINASE 20-RELATED"/>
    <property type="match status" value="1"/>
</dbReference>
<keyword evidence="6" id="KW-0067">ATP-binding</keyword>
<evidence type="ECO:0000256" key="6">
    <source>
        <dbReference type="ARBA" id="ARBA00022840"/>
    </source>
</evidence>
<evidence type="ECO:0000256" key="2">
    <source>
        <dbReference type="ARBA" id="ARBA00022527"/>
    </source>
</evidence>
<dbReference type="AlphaFoldDB" id="A0A285VJX0"/>
<feature type="compositionally biased region" description="Acidic residues" evidence="7">
    <location>
        <begin position="521"/>
        <end position="533"/>
    </location>
</feature>
<evidence type="ECO:0000256" key="5">
    <source>
        <dbReference type="ARBA" id="ARBA00022777"/>
    </source>
</evidence>
<proteinExistence type="predicted"/>
<dbReference type="RefSeq" id="WP_220388091.1">
    <property type="nucleotide sequence ID" value="NZ_OBQK01000003.1"/>
</dbReference>
<dbReference type="PANTHER" id="PTHR43289:SF6">
    <property type="entry name" value="SERINE_THREONINE-PROTEIN KINASE NEKL-3"/>
    <property type="match status" value="1"/>
</dbReference>
<dbReference type="EMBL" id="OBQK01000003">
    <property type="protein sequence ID" value="SOC54385.1"/>
    <property type="molecule type" value="Genomic_DNA"/>
</dbReference>
<evidence type="ECO:0000259" key="8">
    <source>
        <dbReference type="PROSITE" id="PS50011"/>
    </source>
</evidence>
<accession>A0A285VJX0</accession>
<feature type="region of interest" description="Disordered" evidence="7">
    <location>
        <begin position="443"/>
        <end position="544"/>
    </location>
</feature>
<dbReference type="EC" id="2.7.11.1" evidence="1"/>
<evidence type="ECO:0000256" key="3">
    <source>
        <dbReference type="ARBA" id="ARBA00022679"/>
    </source>
</evidence>
<reference evidence="10" key="1">
    <citation type="submission" date="2017-08" db="EMBL/GenBank/DDBJ databases">
        <authorList>
            <person name="Varghese N."/>
            <person name="Submissions S."/>
        </authorList>
    </citation>
    <scope>NUCLEOTIDE SEQUENCE [LARGE SCALE GENOMIC DNA]</scope>
    <source>
        <strain evidence="10">USBA17B2</strain>
    </source>
</reference>
<dbReference type="SMART" id="SM00220">
    <property type="entry name" value="S_TKc"/>
    <property type="match status" value="1"/>
</dbReference>
<evidence type="ECO:0000313" key="10">
    <source>
        <dbReference type="Proteomes" id="UP000219688"/>
    </source>
</evidence>
<feature type="compositionally biased region" description="Low complexity" evidence="7">
    <location>
        <begin position="535"/>
        <end position="544"/>
    </location>
</feature>